<evidence type="ECO:0000313" key="1">
    <source>
        <dbReference type="EMBL" id="KUJ43976.1"/>
    </source>
</evidence>
<dbReference type="EMBL" id="LMWI01000002">
    <property type="protein sequence ID" value="KUJ43976.1"/>
    <property type="molecule type" value="Genomic_DNA"/>
</dbReference>
<reference evidence="1 2" key="1">
    <citation type="submission" date="2015-10" db="EMBL/GenBank/DDBJ databases">
        <authorList>
            <person name="Ju K.-S."/>
            <person name="Doroghazi J.R."/>
            <person name="Metcalf W.W."/>
        </authorList>
    </citation>
    <scope>NUCLEOTIDE SEQUENCE [LARGE SCALE GENOMIC DNA]</scope>
    <source>
        <strain evidence="1 2">NRRL B-24793</strain>
    </source>
</reference>
<dbReference type="AlphaFoldDB" id="A0A9X0LBH4"/>
<evidence type="ECO:0000313" key="2">
    <source>
        <dbReference type="Proteomes" id="UP000053246"/>
    </source>
</evidence>
<sequence length="94" mass="10782">MSLSHHPPPNRDQIESMLLALLDGGQSRDEVDRWAAQWVTDPDGGGVEDADVWWALTQLHGIDLRYAKDGPYLHDEEQIRHWLHAFRACRPRAS</sequence>
<accession>A0A9X0LBH4</accession>
<gene>
    <name evidence="1" type="ORF">ADL17_12045</name>
</gene>
<proteinExistence type="predicted"/>
<comment type="caution">
    <text evidence="1">The sequence shown here is derived from an EMBL/GenBank/DDBJ whole genome shotgun (WGS) entry which is preliminary data.</text>
</comment>
<dbReference type="OMA" id="RWATRAM"/>
<name>A0A9X0LBH4_9ACTN</name>
<keyword evidence="2" id="KW-1185">Reference proteome</keyword>
<dbReference type="Proteomes" id="UP000053246">
    <property type="component" value="Unassembled WGS sequence"/>
</dbReference>
<dbReference type="RefSeq" id="WP_013733112.1">
    <property type="nucleotide sequence ID" value="NZ_LMWI01000002.1"/>
</dbReference>
<organism evidence="1 2">
    <name type="scientific">Micromonospora maris</name>
    <dbReference type="NCBI Taxonomy" id="1003110"/>
    <lineage>
        <taxon>Bacteria</taxon>
        <taxon>Bacillati</taxon>
        <taxon>Actinomycetota</taxon>
        <taxon>Actinomycetes</taxon>
        <taxon>Micromonosporales</taxon>
        <taxon>Micromonosporaceae</taxon>
        <taxon>Micromonospora</taxon>
    </lineage>
</organism>
<protein>
    <submittedName>
        <fullName evidence="1">Uncharacterized protein</fullName>
    </submittedName>
</protein>